<evidence type="ECO:0000256" key="27">
    <source>
        <dbReference type="ARBA" id="ARBA00048209"/>
    </source>
</evidence>
<dbReference type="Gene3D" id="3.40.720.10">
    <property type="entry name" value="Alkaline Phosphatase, subunit A"/>
    <property type="match status" value="2"/>
</dbReference>
<comment type="catalytic activity">
    <reaction evidence="29">
        <text>sn-glycerol 3-phosphocholine + H2O = phosphocholine + glycerol + H(+)</text>
        <dbReference type="Rhea" id="RHEA:19545"/>
        <dbReference type="ChEBI" id="CHEBI:15377"/>
        <dbReference type="ChEBI" id="CHEBI:15378"/>
        <dbReference type="ChEBI" id="CHEBI:16870"/>
        <dbReference type="ChEBI" id="CHEBI:17754"/>
        <dbReference type="ChEBI" id="CHEBI:295975"/>
        <dbReference type="EC" id="3.1.4.38"/>
    </reaction>
    <physiologicalReaction direction="left-to-right" evidence="29">
        <dbReference type="Rhea" id="RHEA:19546"/>
    </physiologicalReaction>
</comment>
<evidence type="ECO:0000256" key="24">
    <source>
        <dbReference type="ARBA" id="ARBA00047494"/>
    </source>
</evidence>
<reference evidence="32" key="1">
    <citation type="submission" date="2022-08" db="UniProtKB">
        <authorList>
            <consortium name="EnsemblMetazoa"/>
        </authorList>
    </citation>
    <scope>IDENTIFICATION</scope>
    <source>
        <strain evidence="32">05x7-T-G4-1.051#20</strain>
    </source>
</reference>
<dbReference type="GO" id="GO:0016042">
    <property type="term" value="P:lipid catabolic process"/>
    <property type="evidence" value="ECO:0007669"/>
    <property type="project" value="UniProtKB-KW"/>
</dbReference>
<dbReference type="GO" id="GO:0047390">
    <property type="term" value="F:glycerophosphocholine cholinephosphodiesterase activity"/>
    <property type="evidence" value="ECO:0007669"/>
    <property type="project" value="UniProtKB-EC"/>
</dbReference>
<evidence type="ECO:0000313" key="32">
    <source>
        <dbReference type="EnsemblMetazoa" id="G22240.5:cds"/>
    </source>
</evidence>
<comment type="catalytic activity">
    <reaction evidence="30">
        <text>1-(9Z,12Z)-octadecadienoyl-sn-glycero-3-phosphocholine + H2O = 1-(9Z,12Z-octadecadienoyl)-sn-glycerol + phosphocholine + H(+)</text>
        <dbReference type="Rhea" id="RHEA:41115"/>
        <dbReference type="ChEBI" id="CHEBI:15377"/>
        <dbReference type="ChEBI" id="CHEBI:15378"/>
        <dbReference type="ChEBI" id="CHEBI:28733"/>
        <dbReference type="ChEBI" id="CHEBI:75561"/>
        <dbReference type="ChEBI" id="CHEBI:295975"/>
    </reaction>
    <physiologicalReaction direction="left-to-right" evidence="30">
        <dbReference type="Rhea" id="RHEA:41116"/>
    </physiologicalReaction>
</comment>
<keyword evidence="14" id="KW-0472">Membrane</keyword>
<accession>A0A8W8K729</accession>
<evidence type="ECO:0000256" key="8">
    <source>
        <dbReference type="ARBA" id="ARBA00022723"/>
    </source>
</evidence>
<dbReference type="GO" id="GO:0046872">
    <property type="term" value="F:metal ion binding"/>
    <property type="evidence" value="ECO:0007669"/>
    <property type="project" value="UniProtKB-KW"/>
</dbReference>
<evidence type="ECO:0000313" key="33">
    <source>
        <dbReference type="Proteomes" id="UP000005408"/>
    </source>
</evidence>
<evidence type="ECO:0000256" key="3">
    <source>
        <dbReference type="ARBA" id="ARBA00010594"/>
    </source>
</evidence>
<evidence type="ECO:0000256" key="22">
    <source>
        <dbReference type="ARBA" id="ARBA00047322"/>
    </source>
</evidence>
<keyword evidence="13" id="KW-0443">Lipid metabolism</keyword>
<evidence type="ECO:0000256" key="16">
    <source>
        <dbReference type="ARBA" id="ARBA00023180"/>
    </source>
</evidence>
<comment type="catalytic activity">
    <reaction evidence="26">
        <text>1-tetradecanoyl-sn-glycero-3-phosphocholine + H2O = 1-tetradecanoyl-sn-glycerol + phosphocholine + H(+)</text>
        <dbReference type="Rhea" id="RHEA:40999"/>
        <dbReference type="ChEBI" id="CHEBI:15377"/>
        <dbReference type="ChEBI" id="CHEBI:15378"/>
        <dbReference type="ChEBI" id="CHEBI:64489"/>
        <dbReference type="ChEBI" id="CHEBI:75536"/>
        <dbReference type="ChEBI" id="CHEBI:295975"/>
    </reaction>
    <physiologicalReaction direction="left-to-right" evidence="26">
        <dbReference type="Rhea" id="RHEA:41000"/>
    </physiologicalReaction>
</comment>
<evidence type="ECO:0000256" key="21">
    <source>
        <dbReference type="ARBA" id="ARBA00047290"/>
    </source>
</evidence>
<comment type="catalytic activity">
    <reaction evidence="28">
        <text>sphing-4-enine-phosphocholine + H2O = sphing-4-enine + phosphocholine + H(+)</text>
        <dbReference type="Rhea" id="RHEA:41095"/>
        <dbReference type="ChEBI" id="CHEBI:15377"/>
        <dbReference type="ChEBI" id="CHEBI:15378"/>
        <dbReference type="ChEBI" id="CHEBI:57756"/>
        <dbReference type="ChEBI" id="CHEBI:58906"/>
        <dbReference type="ChEBI" id="CHEBI:295975"/>
    </reaction>
    <physiologicalReaction direction="left-to-right" evidence="28">
        <dbReference type="Rhea" id="RHEA:41096"/>
    </physiologicalReaction>
</comment>
<keyword evidence="10" id="KW-0378">Hydrolase</keyword>
<comment type="cofactor">
    <cofactor evidence="1">
        <name>Zn(2+)</name>
        <dbReference type="ChEBI" id="CHEBI:29105"/>
    </cofactor>
</comment>
<organism evidence="32 33">
    <name type="scientific">Magallana gigas</name>
    <name type="common">Pacific oyster</name>
    <name type="synonym">Crassostrea gigas</name>
    <dbReference type="NCBI Taxonomy" id="29159"/>
    <lineage>
        <taxon>Eukaryota</taxon>
        <taxon>Metazoa</taxon>
        <taxon>Spiralia</taxon>
        <taxon>Lophotrochozoa</taxon>
        <taxon>Mollusca</taxon>
        <taxon>Bivalvia</taxon>
        <taxon>Autobranchia</taxon>
        <taxon>Pteriomorphia</taxon>
        <taxon>Ostreida</taxon>
        <taxon>Ostreoidea</taxon>
        <taxon>Ostreidae</taxon>
        <taxon>Magallana</taxon>
    </lineage>
</organism>
<evidence type="ECO:0000256" key="29">
    <source>
        <dbReference type="ARBA" id="ARBA00048703"/>
    </source>
</evidence>
<evidence type="ECO:0000256" key="18">
    <source>
        <dbReference type="ARBA" id="ARBA00031167"/>
    </source>
</evidence>
<evidence type="ECO:0000256" key="12">
    <source>
        <dbReference type="ARBA" id="ARBA00022963"/>
    </source>
</evidence>
<dbReference type="InterPro" id="IPR002591">
    <property type="entry name" value="Phosphodiest/P_Trfase"/>
</dbReference>
<dbReference type="Pfam" id="PF01663">
    <property type="entry name" value="Phosphodiest"/>
    <property type="match status" value="2"/>
</dbReference>
<evidence type="ECO:0000256" key="14">
    <source>
        <dbReference type="ARBA" id="ARBA00023136"/>
    </source>
</evidence>
<dbReference type="Gene3D" id="3.30.1360.180">
    <property type="match status" value="2"/>
</dbReference>
<dbReference type="EC" id="3.1.4.38" evidence="4"/>
<evidence type="ECO:0000256" key="7">
    <source>
        <dbReference type="ARBA" id="ARBA00022622"/>
    </source>
</evidence>
<evidence type="ECO:0000256" key="31">
    <source>
        <dbReference type="ARBA" id="ARBA00049320"/>
    </source>
</evidence>
<evidence type="ECO:0000256" key="5">
    <source>
        <dbReference type="ARBA" id="ARBA00022475"/>
    </source>
</evidence>
<evidence type="ECO:0000256" key="11">
    <source>
        <dbReference type="ARBA" id="ARBA00022833"/>
    </source>
</evidence>
<comment type="catalytic activity">
    <reaction evidence="25">
        <text>a 1-acyl-sn-glycero-3-phosphocholine + H2O = a 1-acyl-sn-glycerol + phosphocholine + H(+)</text>
        <dbReference type="Rhea" id="RHEA:44720"/>
        <dbReference type="ChEBI" id="CHEBI:15377"/>
        <dbReference type="ChEBI" id="CHEBI:15378"/>
        <dbReference type="ChEBI" id="CHEBI:58168"/>
        <dbReference type="ChEBI" id="CHEBI:64683"/>
        <dbReference type="ChEBI" id="CHEBI:295975"/>
    </reaction>
    <physiologicalReaction direction="left-to-right" evidence="25">
        <dbReference type="Rhea" id="RHEA:44721"/>
    </physiologicalReaction>
</comment>
<dbReference type="AlphaFoldDB" id="A0A8W8K729"/>
<dbReference type="PANTHER" id="PTHR10151">
    <property type="entry name" value="ECTONUCLEOTIDE PYROPHOSPHATASE/PHOSPHODIESTERASE"/>
    <property type="match status" value="1"/>
</dbReference>
<evidence type="ECO:0000256" key="19">
    <source>
        <dbReference type="ARBA" id="ARBA00032556"/>
    </source>
</evidence>
<dbReference type="InterPro" id="IPR017850">
    <property type="entry name" value="Alkaline_phosphatase_core_sf"/>
</dbReference>
<comment type="catalytic activity">
    <reaction evidence="31">
        <text>1-(5Z,8Z,11Z,14Z-eicosatetraenoyl)-sn-glycero-3-phosphocholine + H2O = 1-(5Z,8Z,11Z,14Z-eicosatetraenoyl)-sn-glycerol + phosphocholine + H(+)</text>
        <dbReference type="Rhea" id="RHEA:41003"/>
        <dbReference type="ChEBI" id="CHEBI:15377"/>
        <dbReference type="ChEBI" id="CHEBI:15378"/>
        <dbReference type="ChEBI" id="CHEBI:34071"/>
        <dbReference type="ChEBI" id="CHEBI:74344"/>
        <dbReference type="ChEBI" id="CHEBI:295975"/>
    </reaction>
    <physiologicalReaction direction="left-to-right" evidence="31">
        <dbReference type="Rhea" id="RHEA:41004"/>
    </physiologicalReaction>
</comment>
<evidence type="ECO:0000256" key="10">
    <source>
        <dbReference type="ARBA" id="ARBA00022801"/>
    </source>
</evidence>
<sequence>MDRAIFTFVLLCSCAHVGYTSKLIVILMDGFRWDYFDHVDMPGFAKMAKDGVKVDYLQPEYPSLSYPNYYSVMTGLHCESHGMVGNYMYDVNQNKSFLIGANPDQSVPLWWDDAEPVWVTAEKRGKKSFFYFWPGCEVTIRGVNPTYCKHYELSLVPQFEYSLQQATALVKNNSADIIGIYLEAPDHYGHKFGVKSQNLTQVLKEIDDRLARFRQSLTSSGLDKDVNIMIFSDHGMANVTKTVDITNAFDSEDIKVLLPEVPYVSIWPMEGKLEKVYNDLISANKSNITVYKRESIPDRYFLKRHPRTAPIVIEADQGVLIKAPWICSECNDITFSSYKGMHGYDNVNPEMRGIFRAVGPAFKGNFTNKPIAIIELYQIMCHILGLKPNAHNGTWSNVAEMMIKDVPMLFCIVSISNNYLLEWGSFTDKLTMMYKFFLGLAAVMTLACVSDGSKLIVILMDGFRWDYFQNVHMPGFSEMAQDGVKSAYIVPDYPSISYPNFYSLMTGVHCENHGMVGNFMYDTTRDKNFLIGLNPDQGLSFWWEDAEPLWITAEKQGKKSYMFYWPGCDVTIRGTTPTHCDKYTKVTLLADFRNSLHQTMGLLRNNSADLIGIYLEAIDSYGHKYGVNSPQLNQLLLDVDKTLQDFRQNLTSNGLNDDVNIIVFSDHGMTNLTQIVNITDVLNMSDIKVIFQEPPYVTIWPEEGQLQKVYNDLVRANKPNITVFKKEDLPERYHLKRHPRTAPIVIRPDNGVAVVAPWKCSECSVIPPGTTDIGFHGYDNTLSDMRAIFRATGPAFKKNFTNGPLANIELYQIMCKVLGIQPNAHNGTWSKVANMMMMESTNSSSSSYELAMFQIFMVFICSYISQWNY</sequence>
<dbReference type="GO" id="GO:0098552">
    <property type="term" value="C:side of membrane"/>
    <property type="evidence" value="ECO:0007669"/>
    <property type="project" value="UniProtKB-KW"/>
</dbReference>
<proteinExistence type="inferred from homology"/>
<evidence type="ECO:0000256" key="1">
    <source>
        <dbReference type="ARBA" id="ARBA00001947"/>
    </source>
</evidence>
<comment type="catalytic activity">
    <reaction evidence="27">
        <text>1-hexadecanoyl-sn-glycero-3-phosphocholine + H2O = 1-hexadecanoyl-sn-glycerol + phosphocholine + H(+)</text>
        <dbReference type="Rhea" id="RHEA:41119"/>
        <dbReference type="ChEBI" id="CHEBI:15377"/>
        <dbReference type="ChEBI" id="CHEBI:15378"/>
        <dbReference type="ChEBI" id="CHEBI:72998"/>
        <dbReference type="ChEBI" id="CHEBI:75542"/>
        <dbReference type="ChEBI" id="CHEBI:295975"/>
    </reaction>
    <physiologicalReaction direction="left-to-right" evidence="27">
        <dbReference type="Rhea" id="RHEA:41120"/>
    </physiologicalReaction>
</comment>
<dbReference type="EnsemblMetazoa" id="G22240.5">
    <property type="protein sequence ID" value="G22240.5:cds"/>
    <property type="gene ID" value="G22240"/>
</dbReference>
<comment type="similarity">
    <text evidence="3">Belongs to the nucleotide pyrophosphatase/phosphodiesterase family.</text>
</comment>
<comment type="catalytic activity">
    <reaction evidence="22">
        <text>1-(9Z-octadecenoyl)-sn-glycero-3-phosphocholine + H2O = 1-(9Z-octadecenoyl)-sn-glycerol + phosphocholine + H(+)</text>
        <dbReference type="Rhea" id="RHEA:41091"/>
        <dbReference type="ChEBI" id="CHEBI:15377"/>
        <dbReference type="ChEBI" id="CHEBI:15378"/>
        <dbReference type="ChEBI" id="CHEBI:28610"/>
        <dbReference type="ChEBI" id="CHEBI:75757"/>
        <dbReference type="ChEBI" id="CHEBI:295975"/>
    </reaction>
    <physiologicalReaction direction="left-to-right" evidence="22">
        <dbReference type="Rhea" id="RHEA:41092"/>
    </physiologicalReaction>
</comment>
<comment type="subcellular location">
    <subcellularLocation>
        <location evidence="2">Cell membrane</location>
        <topology evidence="2">Lipid-anchor</topology>
        <topology evidence="2">GPI-anchor</topology>
    </subcellularLocation>
</comment>
<keyword evidence="17" id="KW-0449">Lipoprotein</keyword>
<protein>
    <recommendedName>
        <fullName evidence="4">glycerophosphocholine cholinephosphodiesterase</fullName>
        <ecNumber evidence="4">3.1.4.38</ecNumber>
    </recommendedName>
    <alternativeName>
        <fullName evidence="19">Choline-specific glycerophosphodiester phosphodiesterase</fullName>
    </alternativeName>
    <alternativeName>
        <fullName evidence="18">Ectonucleotide pyrophosphatase/phosphodiesterase family member 6</fullName>
    </alternativeName>
</protein>
<keyword evidence="12" id="KW-0442">Lipid degradation</keyword>
<dbReference type="CDD" id="cd16018">
    <property type="entry name" value="Enpp"/>
    <property type="match status" value="2"/>
</dbReference>
<keyword evidence="11" id="KW-0862">Zinc</keyword>
<dbReference type="SUPFAM" id="SSF53649">
    <property type="entry name" value="Alkaline phosphatase-like"/>
    <property type="match status" value="2"/>
</dbReference>
<keyword evidence="8" id="KW-0479">Metal-binding</keyword>
<keyword evidence="5" id="KW-1003">Cell membrane</keyword>
<keyword evidence="6" id="KW-0597">Phosphoprotein</keyword>
<evidence type="ECO:0000256" key="15">
    <source>
        <dbReference type="ARBA" id="ARBA00023157"/>
    </source>
</evidence>
<keyword evidence="33" id="KW-1185">Reference proteome</keyword>
<evidence type="ECO:0000256" key="26">
    <source>
        <dbReference type="ARBA" id="ARBA00047779"/>
    </source>
</evidence>
<evidence type="ECO:0000256" key="20">
    <source>
        <dbReference type="ARBA" id="ARBA00046203"/>
    </source>
</evidence>
<evidence type="ECO:0000256" key="17">
    <source>
        <dbReference type="ARBA" id="ARBA00023288"/>
    </source>
</evidence>
<dbReference type="Proteomes" id="UP000005408">
    <property type="component" value="Unassembled WGS sequence"/>
</dbReference>
<comment type="function">
    <text evidence="20">Choline-specific glycerophosphodiesterase that hydrolyzes glycerophosphocholine (GPC) and lysophosphatidylcholine (LPC) and contributes to supplying choline to the cells. Has a preference for LPC with short (12:0 and 14:0) or polyunsaturated (18:2 and 20:4) fatty acids. In vitro, hydrolyzes only choline-containing lysophospholipids, such as sphingosylphosphorylcholine (SPC), platelet-activating factor (PAF) and lysoPAF, but not other lysophospholipids.</text>
</comment>
<comment type="catalytic activity">
    <reaction evidence="23">
        <text>glycero-2-phosphocholine + H2O = phosphocholine + glycerol + H(+)</text>
        <dbReference type="Rhea" id="RHEA:61684"/>
        <dbReference type="ChEBI" id="CHEBI:15377"/>
        <dbReference type="ChEBI" id="CHEBI:15378"/>
        <dbReference type="ChEBI" id="CHEBI:17754"/>
        <dbReference type="ChEBI" id="CHEBI:144950"/>
        <dbReference type="ChEBI" id="CHEBI:295975"/>
    </reaction>
    <physiologicalReaction direction="left-to-right" evidence="23">
        <dbReference type="Rhea" id="RHEA:61685"/>
    </physiologicalReaction>
</comment>
<dbReference type="GO" id="GO:0005886">
    <property type="term" value="C:plasma membrane"/>
    <property type="evidence" value="ECO:0007669"/>
    <property type="project" value="UniProtKB-SubCell"/>
</dbReference>
<evidence type="ECO:0000256" key="25">
    <source>
        <dbReference type="ARBA" id="ARBA00047600"/>
    </source>
</evidence>
<comment type="catalytic activity">
    <reaction evidence="24">
        <text>a 1-O-alkyl-sn-glycero-3-phosphocholine + H2O = a 1-O-alkyl-sn-glycerol + phosphocholine + H(+)</text>
        <dbReference type="Rhea" id="RHEA:36083"/>
        <dbReference type="ChEBI" id="CHEBI:15377"/>
        <dbReference type="ChEBI" id="CHEBI:15378"/>
        <dbReference type="ChEBI" id="CHEBI:15850"/>
        <dbReference type="ChEBI" id="CHEBI:30909"/>
        <dbReference type="ChEBI" id="CHEBI:295975"/>
    </reaction>
    <physiologicalReaction direction="left-to-right" evidence="24">
        <dbReference type="Rhea" id="RHEA:36084"/>
    </physiologicalReaction>
</comment>
<dbReference type="PANTHER" id="PTHR10151:SF66">
    <property type="entry name" value="GLYCEROPHOSPHOCHOLINE CHOLINEPHOSPHODIESTERASE ENPP6"/>
    <property type="match status" value="1"/>
</dbReference>
<keyword evidence="15" id="KW-1015">Disulfide bond</keyword>
<evidence type="ECO:0000256" key="2">
    <source>
        <dbReference type="ARBA" id="ARBA00004609"/>
    </source>
</evidence>
<evidence type="ECO:0000256" key="6">
    <source>
        <dbReference type="ARBA" id="ARBA00022553"/>
    </source>
</evidence>
<evidence type="ECO:0000256" key="30">
    <source>
        <dbReference type="ARBA" id="ARBA00049092"/>
    </source>
</evidence>
<evidence type="ECO:0000256" key="28">
    <source>
        <dbReference type="ARBA" id="ARBA00048234"/>
    </source>
</evidence>
<keyword evidence="16" id="KW-0325">Glycoprotein</keyword>
<keyword evidence="9" id="KW-0732">Signal</keyword>
<evidence type="ECO:0000256" key="4">
    <source>
        <dbReference type="ARBA" id="ARBA00012318"/>
    </source>
</evidence>
<evidence type="ECO:0000256" key="9">
    <source>
        <dbReference type="ARBA" id="ARBA00022729"/>
    </source>
</evidence>
<evidence type="ECO:0000256" key="23">
    <source>
        <dbReference type="ARBA" id="ARBA00047482"/>
    </source>
</evidence>
<evidence type="ECO:0000256" key="13">
    <source>
        <dbReference type="ARBA" id="ARBA00023098"/>
    </source>
</evidence>
<keyword evidence="7" id="KW-0336">GPI-anchor</keyword>
<name>A0A8W8K729_MAGGI</name>
<comment type="catalytic activity">
    <reaction evidence="21">
        <text>1-dodecanoyl-sn-glycero-3-phosphocholine + H2O = 1-dodecanoyl-sn-glycerol + phosphocholine + H(+)</text>
        <dbReference type="Rhea" id="RHEA:41127"/>
        <dbReference type="ChEBI" id="CHEBI:15377"/>
        <dbReference type="ChEBI" id="CHEBI:15378"/>
        <dbReference type="ChEBI" id="CHEBI:74966"/>
        <dbReference type="ChEBI" id="CHEBI:75529"/>
        <dbReference type="ChEBI" id="CHEBI:295975"/>
    </reaction>
    <physiologicalReaction direction="left-to-right" evidence="21">
        <dbReference type="Rhea" id="RHEA:41128"/>
    </physiologicalReaction>
</comment>